<name>A0A166FGP0_9AGAM</name>
<feature type="region of interest" description="Disordered" evidence="1">
    <location>
        <begin position="1"/>
        <end position="36"/>
    </location>
</feature>
<sequence length="113" mass="12432">MEVDSAMDSVVPELPQPHPPAPQPNTGKILDQGIPKTTVQPRESFREIAVKVHIRRPEKDSWVYLGRALVSQEVVGQASRVVVRAVQSQKIIAIFGEVSLAAGRSMLDAFIYT</sequence>
<accession>A0A166FGP0</accession>
<dbReference type="EMBL" id="KV417589">
    <property type="protein sequence ID" value="KZP16786.1"/>
    <property type="molecule type" value="Genomic_DNA"/>
</dbReference>
<evidence type="ECO:0000313" key="2">
    <source>
        <dbReference type="EMBL" id="KZP16786.1"/>
    </source>
</evidence>
<protein>
    <submittedName>
        <fullName evidence="2">Uncharacterized protein</fullName>
    </submittedName>
</protein>
<dbReference type="OrthoDB" id="3227562at2759"/>
<feature type="compositionally biased region" description="Pro residues" evidence="1">
    <location>
        <begin position="14"/>
        <end position="23"/>
    </location>
</feature>
<evidence type="ECO:0000256" key="1">
    <source>
        <dbReference type="SAM" id="MobiDB-lite"/>
    </source>
</evidence>
<reference evidence="2" key="1">
    <citation type="journal article" date="2016" name="Mol. Biol. Evol.">
        <title>Comparative Genomics of Early-Diverging Mushroom-Forming Fungi Provides Insights into the Origins of Lignocellulose Decay Capabilities.</title>
        <authorList>
            <person name="Nagy L.G."/>
            <person name="Riley R."/>
            <person name="Tritt A."/>
            <person name="Adam C."/>
            <person name="Daum C."/>
            <person name="Floudas D."/>
            <person name="Sun H."/>
            <person name="Yadav J.S."/>
            <person name="Pangilinan J."/>
            <person name="Larsson K.H."/>
            <person name="Matsuura K."/>
            <person name="Barry K."/>
            <person name="Labutti K."/>
            <person name="Kuo R."/>
            <person name="Ohm R.A."/>
            <person name="Bhattacharya S.S."/>
            <person name="Shirouzu T."/>
            <person name="Yoshinaga Y."/>
            <person name="Martin F.M."/>
            <person name="Grigoriev I.V."/>
            <person name="Hibbett D.S."/>
        </authorList>
    </citation>
    <scope>NUCLEOTIDE SEQUENCE [LARGE SCALE GENOMIC DNA]</scope>
    <source>
        <strain evidence="2">CBS 109695</strain>
    </source>
</reference>
<organism evidence="2">
    <name type="scientific">Athelia psychrophila</name>
    <dbReference type="NCBI Taxonomy" id="1759441"/>
    <lineage>
        <taxon>Eukaryota</taxon>
        <taxon>Fungi</taxon>
        <taxon>Dikarya</taxon>
        <taxon>Basidiomycota</taxon>
        <taxon>Agaricomycotina</taxon>
        <taxon>Agaricomycetes</taxon>
        <taxon>Agaricomycetidae</taxon>
        <taxon>Atheliales</taxon>
        <taxon>Atheliaceae</taxon>
        <taxon>Athelia</taxon>
    </lineage>
</organism>
<gene>
    <name evidence="2" type="ORF">FIBSPDRAFT_957685</name>
</gene>
<proteinExistence type="predicted"/>
<dbReference type="AlphaFoldDB" id="A0A166FGP0"/>